<reference evidence="2 3" key="1">
    <citation type="journal article" date="2006" name="BMC Genomics">
        <title>The genome of the square archaeon Haloquadratum walsbyi: life at the limits of water activity.</title>
        <authorList>
            <person name="Bolhuis H.H."/>
            <person name="Palm P.P."/>
            <person name="Wende A.W."/>
            <person name="Falb M.M."/>
            <person name="Rampp M.M."/>
            <person name="Rodriguez-Valera F.F."/>
            <person name="Pfeiffer F.F."/>
            <person name="Oesterhelt D.D."/>
        </authorList>
    </citation>
    <scope>NUCLEOTIDE SEQUENCE [LARGE SCALE GENOMIC DNA]</scope>
    <source>
        <strain evidence="3">DSM 16790 / HBSQ001</strain>
    </source>
</reference>
<name>Q18I98_HALWD</name>
<evidence type="ECO:0000313" key="3">
    <source>
        <dbReference type="Proteomes" id="UP000001975"/>
    </source>
</evidence>
<dbReference type="HOGENOM" id="CLU_876050_0_0_2"/>
<dbReference type="eggNOG" id="arCOG07787">
    <property type="taxonomic scope" value="Archaea"/>
</dbReference>
<feature type="domain" description="HNH nuclease" evidence="1">
    <location>
        <begin position="210"/>
        <end position="261"/>
    </location>
</feature>
<dbReference type="Proteomes" id="UP000001975">
    <property type="component" value="Chromosome"/>
</dbReference>
<dbReference type="InterPro" id="IPR003615">
    <property type="entry name" value="HNH_nuc"/>
</dbReference>
<accession>Q18I98</accession>
<dbReference type="Pfam" id="PF13391">
    <property type="entry name" value="HNH_2"/>
    <property type="match status" value="1"/>
</dbReference>
<dbReference type="AlphaFoldDB" id="Q18I98"/>
<dbReference type="KEGG" id="hwa:HQ_2151A"/>
<gene>
    <name evidence="2" type="ordered locus">HQ_2151A</name>
</gene>
<evidence type="ECO:0000259" key="1">
    <source>
        <dbReference type="Pfam" id="PF13391"/>
    </source>
</evidence>
<evidence type="ECO:0000313" key="2">
    <source>
        <dbReference type="EMBL" id="CAJ52277.1"/>
    </source>
</evidence>
<dbReference type="EMBL" id="AM180088">
    <property type="protein sequence ID" value="CAJ52277.1"/>
    <property type="molecule type" value="Genomic_DNA"/>
</dbReference>
<organism evidence="2 3">
    <name type="scientific">Haloquadratum walsbyi (strain DSM 16790 / HBSQ001)</name>
    <dbReference type="NCBI Taxonomy" id="362976"/>
    <lineage>
        <taxon>Archaea</taxon>
        <taxon>Methanobacteriati</taxon>
        <taxon>Methanobacteriota</taxon>
        <taxon>Stenosarchaea group</taxon>
        <taxon>Halobacteria</taxon>
        <taxon>Halobacteriales</taxon>
        <taxon>Haloferacaceae</taxon>
        <taxon>Haloquadratum</taxon>
    </lineage>
</organism>
<keyword evidence="3" id="KW-1185">Reference proteome</keyword>
<sequence>MKIIYLSDMPPQATKDWLALLEKHARNRNIPCETDLDIKYFHFRLGRDPGVVGKVRISEGKRRNYEKEKGNEYIWHRYNRENEAIEDGRARNIVNITLDVWDKDEYDPTENHFIFLTEQLLLNETYSQGDQRIEVESDGQYSGPLAKYTDDWDALFNYAMNRQTTAQSGTQPKYNEDIDMSGSVTESKNTEIIVSEQFKQGVYDRFDHRCPLSGIENSALLTISHVLSRSKHPDLAEDPQNVLLLDWTHHMAFDAELWTFDESGYVWVEPDFDTESDTLSNSLIDNHGEKLSKLSVVSDEYIDRHNADLGWWTR</sequence>
<protein>
    <recommendedName>
        <fullName evidence="1">HNH nuclease domain-containing protein</fullName>
    </recommendedName>
</protein>
<proteinExistence type="predicted"/>